<dbReference type="Proteomes" id="UP000007730">
    <property type="component" value="Chromosome"/>
</dbReference>
<protein>
    <submittedName>
        <fullName evidence="1">Uncharacterized protein</fullName>
    </submittedName>
</protein>
<name>F8BUP8_AFIC5</name>
<evidence type="ECO:0000313" key="1">
    <source>
        <dbReference type="EMBL" id="AEI05101.1"/>
    </source>
</evidence>
<dbReference type="AlphaFoldDB" id="F8BUP8"/>
<dbReference type="HOGENOM" id="CLU_2379821_0_0_5"/>
<gene>
    <name evidence="1" type="ordered locus">OCA5_c03760</name>
</gene>
<evidence type="ECO:0000313" key="2">
    <source>
        <dbReference type="Proteomes" id="UP000007730"/>
    </source>
</evidence>
<keyword evidence="2" id="KW-1185">Reference proteome</keyword>
<organism evidence="1 2">
    <name type="scientific">Afipia carboxidovorans (strain ATCC 49405 / DSM 1227 / KCTC 32145 / OM5)</name>
    <name type="common">Oligotropha carboxidovorans</name>
    <dbReference type="NCBI Taxonomy" id="504832"/>
    <lineage>
        <taxon>Bacteria</taxon>
        <taxon>Pseudomonadati</taxon>
        <taxon>Pseudomonadota</taxon>
        <taxon>Alphaproteobacteria</taxon>
        <taxon>Hyphomicrobiales</taxon>
        <taxon>Nitrobacteraceae</taxon>
        <taxon>Afipia</taxon>
    </lineage>
</organism>
<sequence length="101" mass="11388">MCGPAFLRQELTDANRRRGHAAHDMRKARHIDISTRLEATKRLGLLEDYRVDWDKPLGAPRVTVRGRPAYPAQITKNYIADLLGELVPAREIVVTRARSGA</sequence>
<reference evidence="1 2" key="1">
    <citation type="journal article" date="2011" name="J. Bacteriol.">
        <title>Complete genome sequences of the chemolithoautotrophic Oligotropha carboxidovorans strains OM4 and OM5.</title>
        <authorList>
            <person name="Volland S."/>
            <person name="Rachinger M."/>
            <person name="Strittmatter A."/>
            <person name="Daniel R."/>
            <person name="Gottschalk G."/>
            <person name="Meyer O."/>
        </authorList>
    </citation>
    <scope>NUCLEOTIDE SEQUENCE [LARGE SCALE GENOMIC DNA]</scope>
    <source>
        <strain evidence="2">ATCC 49405 / DSM 1227 / KCTC 32145 / OM5</strain>
    </source>
</reference>
<dbReference type="STRING" id="504832.OCA5_c03760"/>
<dbReference type="OrthoDB" id="8128086at2"/>
<proteinExistence type="predicted"/>
<accession>F8BUP8</accession>
<dbReference type="EMBL" id="CP002826">
    <property type="protein sequence ID" value="AEI05101.1"/>
    <property type="molecule type" value="Genomic_DNA"/>
</dbReference>
<dbReference type="eggNOG" id="ENOG5031BEK">
    <property type="taxonomic scope" value="Bacteria"/>
</dbReference>
<dbReference type="PATRIC" id="fig|504832.7.peg.396"/>
<dbReference type="KEGG" id="ocg:OCA5_c03760"/>